<dbReference type="PANTHER" id="PTHR47359">
    <property type="entry name" value="PEPTIDOGLYCAN DL-ENDOPEPTIDASE CWLO"/>
    <property type="match status" value="1"/>
</dbReference>
<comment type="similarity">
    <text evidence="1">Belongs to the peptidase C40 family.</text>
</comment>
<dbReference type="Gene3D" id="3.90.1720.10">
    <property type="entry name" value="endopeptidase domain like (from Nostoc punctiforme)"/>
    <property type="match status" value="1"/>
</dbReference>
<dbReference type="InterPro" id="IPR038765">
    <property type="entry name" value="Papain-like_cys_pep_sf"/>
</dbReference>
<evidence type="ECO:0000259" key="8">
    <source>
        <dbReference type="PROSITE" id="PS51935"/>
    </source>
</evidence>
<keyword evidence="2" id="KW-0645">Protease</keyword>
<accession>A0ABU2NZR4</accession>
<dbReference type="RefSeq" id="WP_311676072.1">
    <property type="nucleotide sequence ID" value="NZ_JAVREQ010000039.1"/>
</dbReference>
<protein>
    <submittedName>
        <fullName evidence="9">NlpC/P60 family protein</fullName>
    </submittedName>
</protein>
<evidence type="ECO:0000313" key="9">
    <source>
        <dbReference type="EMBL" id="MDT0382482.1"/>
    </source>
</evidence>
<keyword evidence="3" id="KW-0378">Hydrolase</keyword>
<feature type="region of interest" description="Disordered" evidence="6">
    <location>
        <begin position="202"/>
        <end position="221"/>
    </location>
</feature>
<feature type="compositionally biased region" description="Basic and acidic residues" evidence="6">
    <location>
        <begin position="202"/>
        <end position="215"/>
    </location>
</feature>
<evidence type="ECO:0000256" key="3">
    <source>
        <dbReference type="ARBA" id="ARBA00022801"/>
    </source>
</evidence>
<proteinExistence type="inferred from homology"/>
<evidence type="ECO:0000313" key="10">
    <source>
        <dbReference type="Proteomes" id="UP001183414"/>
    </source>
</evidence>
<evidence type="ECO:0000256" key="2">
    <source>
        <dbReference type="ARBA" id="ARBA00022670"/>
    </source>
</evidence>
<organism evidence="9 10">
    <name type="scientific">Streptomyces hazeniae</name>
    <dbReference type="NCBI Taxonomy" id="3075538"/>
    <lineage>
        <taxon>Bacteria</taxon>
        <taxon>Bacillati</taxon>
        <taxon>Actinomycetota</taxon>
        <taxon>Actinomycetes</taxon>
        <taxon>Kitasatosporales</taxon>
        <taxon>Streptomycetaceae</taxon>
        <taxon>Streptomyces</taxon>
    </lineage>
</organism>
<feature type="chain" id="PRO_5046471524" evidence="7">
    <location>
        <begin position="34"/>
        <end position="344"/>
    </location>
</feature>
<keyword evidence="10" id="KW-1185">Reference proteome</keyword>
<dbReference type="InterPro" id="IPR051794">
    <property type="entry name" value="PG_Endopeptidase_C40"/>
</dbReference>
<evidence type="ECO:0000256" key="6">
    <source>
        <dbReference type="SAM" id="MobiDB-lite"/>
    </source>
</evidence>
<comment type="caution">
    <text evidence="9">The sequence shown here is derived from an EMBL/GenBank/DDBJ whole genome shotgun (WGS) entry which is preliminary data.</text>
</comment>
<evidence type="ECO:0000256" key="7">
    <source>
        <dbReference type="SAM" id="SignalP"/>
    </source>
</evidence>
<evidence type="ECO:0000256" key="1">
    <source>
        <dbReference type="ARBA" id="ARBA00007074"/>
    </source>
</evidence>
<feature type="coiled-coil region" evidence="5">
    <location>
        <begin position="147"/>
        <end position="192"/>
    </location>
</feature>
<keyword evidence="4" id="KW-0788">Thiol protease</keyword>
<feature type="domain" description="NlpC/P60" evidence="8">
    <location>
        <begin position="230"/>
        <end position="344"/>
    </location>
</feature>
<dbReference type="Pfam" id="PF00877">
    <property type="entry name" value="NLPC_P60"/>
    <property type="match status" value="1"/>
</dbReference>
<feature type="signal peptide" evidence="7">
    <location>
        <begin position="1"/>
        <end position="33"/>
    </location>
</feature>
<sequence>MVSHRSPRHPGTALTGRPAVRVAALTAAAGAVAALTTAPVGADPGSGAPQDVAARVDRLHTQAERATEKYNAASEDVDDLRDRIANVQDQAARKQSVVNRLRDDLGALAGAQYRNGGVDPSVALLLSAAPDDFLDKAATLDRIGARNADRLRQLREAQRVLDQYRAEAGRDLTELERRSAALKRHKKAVQRRLGAAQRLLDRMSPADRAAHDRASRATGRAPVLTGAASSARAAAAVAAARSVVGSPYGWGQAGPGAFDCSGLTQWSYAQAGVALPRTSQGQSGAGRRVPLSQARPGDLVIYRSDASHVAMYVGGGQVVHSPYPGAQVRYDPVGMMPVSAVTRP</sequence>
<keyword evidence="5" id="KW-0175">Coiled coil</keyword>
<keyword evidence="7" id="KW-0732">Signal</keyword>
<dbReference type="EMBL" id="JAVREQ010000039">
    <property type="protein sequence ID" value="MDT0382482.1"/>
    <property type="molecule type" value="Genomic_DNA"/>
</dbReference>
<dbReference type="Proteomes" id="UP001183414">
    <property type="component" value="Unassembled WGS sequence"/>
</dbReference>
<name>A0ABU2NZR4_9ACTN</name>
<dbReference type="SUPFAM" id="SSF54001">
    <property type="entry name" value="Cysteine proteinases"/>
    <property type="match status" value="1"/>
</dbReference>
<dbReference type="PROSITE" id="PS51935">
    <property type="entry name" value="NLPC_P60"/>
    <property type="match status" value="1"/>
</dbReference>
<dbReference type="PANTHER" id="PTHR47359:SF3">
    <property type="entry name" value="NLP_P60 DOMAIN-CONTAINING PROTEIN-RELATED"/>
    <property type="match status" value="1"/>
</dbReference>
<evidence type="ECO:0000256" key="4">
    <source>
        <dbReference type="ARBA" id="ARBA00022807"/>
    </source>
</evidence>
<feature type="coiled-coil region" evidence="5">
    <location>
        <begin position="56"/>
        <end position="104"/>
    </location>
</feature>
<dbReference type="InterPro" id="IPR000064">
    <property type="entry name" value="NLP_P60_dom"/>
</dbReference>
<reference evidence="10" key="1">
    <citation type="submission" date="2023-07" db="EMBL/GenBank/DDBJ databases">
        <title>30 novel species of actinomycetes from the DSMZ collection.</title>
        <authorList>
            <person name="Nouioui I."/>
        </authorList>
    </citation>
    <scope>NUCLEOTIDE SEQUENCE [LARGE SCALE GENOMIC DNA]</scope>
    <source>
        <strain evidence="10">DSM 42041</strain>
    </source>
</reference>
<evidence type="ECO:0000256" key="5">
    <source>
        <dbReference type="SAM" id="Coils"/>
    </source>
</evidence>
<gene>
    <name evidence="9" type="ORF">RM572_27360</name>
</gene>